<gene>
    <name evidence="4" type="ORF">I6N96_05585</name>
</gene>
<accession>A0ABS4CHS5</accession>
<dbReference type="SUPFAM" id="SSF55729">
    <property type="entry name" value="Acyl-CoA N-acyltransferases (Nat)"/>
    <property type="match status" value="1"/>
</dbReference>
<dbReference type="Pfam" id="PF00583">
    <property type="entry name" value="Acetyltransf_1"/>
    <property type="match status" value="1"/>
</dbReference>
<dbReference type="PANTHER" id="PTHR43420">
    <property type="entry name" value="ACETYLTRANSFERASE"/>
    <property type="match status" value="1"/>
</dbReference>
<dbReference type="PANTHER" id="PTHR43420:SF44">
    <property type="entry name" value="ACETYLTRANSFERASE YPEA"/>
    <property type="match status" value="1"/>
</dbReference>
<evidence type="ECO:0000256" key="1">
    <source>
        <dbReference type="ARBA" id="ARBA00022679"/>
    </source>
</evidence>
<keyword evidence="5" id="KW-1185">Reference proteome</keyword>
<proteinExistence type="predicted"/>
<feature type="domain" description="N-acetyltransferase" evidence="3">
    <location>
        <begin position="157"/>
        <end position="293"/>
    </location>
</feature>
<dbReference type="InterPro" id="IPR000182">
    <property type="entry name" value="GNAT_dom"/>
</dbReference>
<evidence type="ECO:0000313" key="4">
    <source>
        <dbReference type="EMBL" id="MBP1045743.1"/>
    </source>
</evidence>
<dbReference type="Pfam" id="PF13673">
    <property type="entry name" value="Acetyltransf_10"/>
    <property type="match status" value="1"/>
</dbReference>
<dbReference type="EMBL" id="JAEDXU010000002">
    <property type="protein sequence ID" value="MBP1045743.1"/>
    <property type="molecule type" value="Genomic_DNA"/>
</dbReference>
<keyword evidence="1" id="KW-0808">Transferase</keyword>
<evidence type="ECO:0000259" key="3">
    <source>
        <dbReference type="PROSITE" id="PS51186"/>
    </source>
</evidence>
<organism evidence="4 5">
    <name type="scientific">Enterococcus larvae</name>
    <dbReference type="NCBI Taxonomy" id="2794352"/>
    <lineage>
        <taxon>Bacteria</taxon>
        <taxon>Bacillati</taxon>
        <taxon>Bacillota</taxon>
        <taxon>Bacilli</taxon>
        <taxon>Lactobacillales</taxon>
        <taxon>Enterococcaceae</taxon>
        <taxon>Enterococcus</taxon>
    </lineage>
</organism>
<comment type="caution">
    <text evidence="4">The sequence shown here is derived from an EMBL/GenBank/DDBJ whole genome shotgun (WGS) entry which is preliminary data.</text>
</comment>
<dbReference type="Proteomes" id="UP000673375">
    <property type="component" value="Unassembled WGS sequence"/>
</dbReference>
<protein>
    <submittedName>
        <fullName evidence="4">GNAT family N-acetyltransferase</fullName>
    </submittedName>
</protein>
<dbReference type="InterPro" id="IPR050680">
    <property type="entry name" value="YpeA/RimI_acetyltransf"/>
</dbReference>
<dbReference type="CDD" id="cd04301">
    <property type="entry name" value="NAT_SF"/>
    <property type="match status" value="1"/>
</dbReference>
<dbReference type="RefSeq" id="WP_209556530.1">
    <property type="nucleotide sequence ID" value="NZ_JAEDXU010000002.1"/>
</dbReference>
<evidence type="ECO:0000256" key="2">
    <source>
        <dbReference type="ARBA" id="ARBA00023315"/>
    </source>
</evidence>
<feature type="domain" description="N-acetyltransferase" evidence="3">
    <location>
        <begin position="3"/>
        <end position="160"/>
    </location>
</feature>
<dbReference type="InterPro" id="IPR016181">
    <property type="entry name" value="Acyl_CoA_acyltransferase"/>
</dbReference>
<evidence type="ECO:0000313" key="5">
    <source>
        <dbReference type="Proteomes" id="UP000673375"/>
    </source>
</evidence>
<reference evidence="4 5" key="1">
    <citation type="submission" date="2020-12" db="EMBL/GenBank/DDBJ databases">
        <title>Vagococcus allomyrinae sp. nov. and Enterococcus lavae sp. nov., isolated from the larvae of Allomyrina dichotoma.</title>
        <authorList>
            <person name="Lee S.D."/>
        </authorList>
    </citation>
    <scope>NUCLEOTIDE SEQUENCE [LARGE SCALE GENOMIC DNA]</scope>
    <source>
        <strain evidence="4 5">BWM-S5</strain>
    </source>
</reference>
<sequence length="293" mass="33147">MEYTCKTLENADLHQLYQTFLAAFSDYAVKMDLSFEEYRKMLQRRGMDNSVSVGAFSDADSQQMIGMMINGLREWQGRRTAYDLMTGVVPSGRRLGVTKNMFAEVLVALEKEEVEQYLLEVLQENRAAAALYKKQGFEITRSFSVFKLDKNGQVRKPSVHSNDVVDEPASLDWGVLSGFWDFLPSWQNSIASILAVSDAFICMTISNEEEIVGYGLIDQETGDIPQIAVHDQYRRKGIGSSIVSALAKHTKASAISIINVDDRCQGMKDFLKQLGFKQTTKQYEMIRSFHKNI</sequence>
<dbReference type="Gene3D" id="3.40.630.30">
    <property type="match status" value="2"/>
</dbReference>
<dbReference type="PROSITE" id="PS51186">
    <property type="entry name" value="GNAT"/>
    <property type="match status" value="2"/>
</dbReference>
<name>A0ABS4CHS5_9ENTE</name>
<keyword evidence="2" id="KW-0012">Acyltransferase</keyword>